<dbReference type="InterPro" id="IPR052059">
    <property type="entry name" value="CR_Ser/Thr_kinase"/>
</dbReference>
<evidence type="ECO:0000256" key="10">
    <source>
        <dbReference type="ARBA" id="ARBA00022840"/>
    </source>
</evidence>
<evidence type="ECO:0000256" key="7">
    <source>
        <dbReference type="ARBA" id="ARBA00022737"/>
    </source>
</evidence>
<dbReference type="EMBL" id="JAJSOW010000108">
    <property type="protein sequence ID" value="KAI9153679.1"/>
    <property type="molecule type" value="Genomic_DNA"/>
</dbReference>
<dbReference type="InterPro" id="IPR011009">
    <property type="entry name" value="Kinase-like_dom_sf"/>
</dbReference>
<evidence type="ECO:0000256" key="16">
    <source>
        <dbReference type="RuleBase" id="RU000304"/>
    </source>
</evidence>
<dbReference type="AlphaFoldDB" id="A0AAD5NFM6"/>
<evidence type="ECO:0000256" key="2">
    <source>
        <dbReference type="ARBA" id="ARBA00022527"/>
    </source>
</evidence>
<keyword evidence="4" id="KW-0808">Transferase</keyword>
<dbReference type="GO" id="GO:0016020">
    <property type="term" value="C:membrane"/>
    <property type="evidence" value="ECO:0007669"/>
    <property type="project" value="UniProtKB-SubCell"/>
</dbReference>
<evidence type="ECO:0000313" key="18">
    <source>
        <dbReference type="EMBL" id="KAI9153679.1"/>
    </source>
</evidence>
<proteinExistence type="inferred from homology"/>
<keyword evidence="12" id="KW-0472">Membrane</keyword>
<evidence type="ECO:0000256" key="11">
    <source>
        <dbReference type="ARBA" id="ARBA00022989"/>
    </source>
</evidence>
<evidence type="ECO:0000256" key="14">
    <source>
        <dbReference type="ARBA" id="ARBA00023180"/>
    </source>
</evidence>
<keyword evidence="8 15" id="KW-0547">Nucleotide-binding</keyword>
<sequence>MKFPFCCSSCSISASEITIDSTSRQGEQNDQNFRVFTYNELKTATHGFSASNKIGAGASGSVYKGWLRDGTIVAVKVLSIELESMRGEREFVSELSALSNIKHENLVTLRGCCIDGANRYLVYDYMENNSLAHRLLGKEQNRLKFSWETRRDISVGVARGLAYLHEEVEPHILHRDIKASNILLDQNLSPKVADFGLSRLLRDNRSHISTRVAGTVGYLAPEYAITGHLTRKSDIYSFGVLLLEIISGRPFVVFDLEQGEHYLVQKAWQLYNDNNLVRLVDPELDVNYPEAEAVQFLKVGLLCVQENVRLRPIMSTAVKMLTGEIDIRDVHISQPGFVSDLMDIKLVQQMLSQTISCSSGTTSQSTTSFY</sequence>
<feature type="domain" description="Protein kinase" evidence="17">
    <location>
        <begin position="48"/>
        <end position="337"/>
    </location>
</feature>
<evidence type="ECO:0000256" key="12">
    <source>
        <dbReference type="ARBA" id="ARBA00023136"/>
    </source>
</evidence>
<comment type="similarity">
    <text evidence="16">Belongs to the protein kinase superfamily.</text>
</comment>
<dbReference type="PROSITE" id="PS00108">
    <property type="entry name" value="PROTEIN_KINASE_ST"/>
    <property type="match status" value="1"/>
</dbReference>
<keyword evidence="3" id="KW-0597">Phosphoprotein</keyword>
<dbReference type="SUPFAM" id="SSF56112">
    <property type="entry name" value="Protein kinase-like (PK-like)"/>
    <property type="match status" value="1"/>
</dbReference>
<evidence type="ECO:0000256" key="3">
    <source>
        <dbReference type="ARBA" id="ARBA00022553"/>
    </source>
</evidence>
<dbReference type="SMART" id="SM00220">
    <property type="entry name" value="S_TKc"/>
    <property type="match status" value="1"/>
</dbReference>
<keyword evidence="7" id="KW-0677">Repeat</keyword>
<dbReference type="Gene3D" id="3.30.200.20">
    <property type="entry name" value="Phosphorylase Kinase, domain 1"/>
    <property type="match status" value="1"/>
</dbReference>
<evidence type="ECO:0000313" key="19">
    <source>
        <dbReference type="Proteomes" id="UP001064489"/>
    </source>
</evidence>
<evidence type="ECO:0000256" key="5">
    <source>
        <dbReference type="ARBA" id="ARBA00022692"/>
    </source>
</evidence>
<keyword evidence="2 16" id="KW-0723">Serine/threonine-protein kinase</keyword>
<comment type="subcellular location">
    <subcellularLocation>
        <location evidence="1">Membrane</location>
        <topology evidence="1">Single-pass membrane protein</topology>
    </subcellularLocation>
</comment>
<dbReference type="CDD" id="cd14066">
    <property type="entry name" value="STKc_IRAK"/>
    <property type="match status" value="1"/>
</dbReference>
<evidence type="ECO:0000256" key="1">
    <source>
        <dbReference type="ARBA" id="ARBA00004167"/>
    </source>
</evidence>
<dbReference type="FunFam" id="1.10.510.10:FF:000044">
    <property type="entry name" value="Putative LRR receptor-like serine/threonine-protein kinase"/>
    <property type="match status" value="1"/>
</dbReference>
<keyword evidence="13" id="KW-0675">Receptor</keyword>
<keyword evidence="9" id="KW-0418">Kinase</keyword>
<evidence type="ECO:0000259" key="17">
    <source>
        <dbReference type="PROSITE" id="PS50011"/>
    </source>
</evidence>
<dbReference type="Pfam" id="PF00069">
    <property type="entry name" value="Pkinase"/>
    <property type="match status" value="1"/>
</dbReference>
<dbReference type="PANTHER" id="PTHR47973">
    <property type="entry name" value="CYSTEINE-RICH RECEPTOR-LIKE PROTEIN KINASE 3"/>
    <property type="match status" value="1"/>
</dbReference>
<evidence type="ECO:0000256" key="8">
    <source>
        <dbReference type="ARBA" id="ARBA00022741"/>
    </source>
</evidence>
<name>A0AAD5NFM6_ACENE</name>
<dbReference type="GO" id="GO:0004674">
    <property type="term" value="F:protein serine/threonine kinase activity"/>
    <property type="evidence" value="ECO:0007669"/>
    <property type="project" value="UniProtKB-KW"/>
</dbReference>
<dbReference type="PROSITE" id="PS00107">
    <property type="entry name" value="PROTEIN_KINASE_ATP"/>
    <property type="match status" value="1"/>
</dbReference>
<dbReference type="GO" id="GO:0005524">
    <property type="term" value="F:ATP binding"/>
    <property type="evidence" value="ECO:0007669"/>
    <property type="project" value="UniProtKB-UniRule"/>
</dbReference>
<keyword evidence="11" id="KW-1133">Transmembrane helix</keyword>
<dbReference type="InterPro" id="IPR008271">
    <property type="entry name" value="Ser/Thr_kinase_AS"/>
</dbReference>
<keyword evidence="6" id="KW-0732">Signal</keyword>
<gene>
    <name evidence="18" type="ORF">LWI28_014914</name>
</gene>
<dbReference type="Proteomes" id="UP001064489">
    <property type="component" value="Chromosome 11"/>
</dbReference>
<reference evidence="18" key="2">
    <citation type="submission" date="2023-02" db="EMBL/GenBank/DDBJ databases">
        <authorList>
            <person name="Swenson N.G."/>
            <person name="Wegrzyn J.L."/>
            <person name="Mcevoy S.L."/>
        </authorList>
    </citation>
    <scope>NUCLEOTIDE SEQUENCE</scope>
    <source>
        <strain evidence="18">91603</strain>
        <tissue evidence="18">Leaf</tissue>
    </source>
</reference>
<dbReference type="InterPro" id="IPR000719">
    <property type="entry name" value="Prot_kinase_dom"/>
</dbReference>
<evidence type="ECO:0000256" key="6">
    <source>
        <dbReference type="ARBA" id="ARBA00022729"/>
    </source>
</evidence>
<accession>A0AAD5NFM6</accession>
<reference evidence="18" key="1">
    <citation type="journal article" date="2022" name="Plant J.">
        <title>Strategies of tolerance reflected in two North American maple genomes.</title>
        <authorList>
            <person name="McEvoy S.L."/>
            <person name="Sezen U.U."/>
            <person name="Trouern-Trend A."/>
            <person name="McMahon S.M."/>
            <person name="Schaberg P.G."/>
            <person name="Yang J."/>
            <person name="Wegrzyn J.L."/>
            <person name="Swenson N.G."/>
        </authorList>
    </citation>
    <scope>NUCLEOTIDE SEQUENCE</scope>
    <source>
        <strain evidence="18">91603</strain>
    </source>
</reference>
<organism evidence="18 19">
    <name type="scientific">Acer negundo</name>
    <name type="common">Box elder</name>
    <dbReference type="NCBI Taxonomy" id="4023"/>
    <lineage>
        <taxon>Eukaryota</taxon>
        <taxon>Viridiplantae</taxon>
        <taxon>Streptophyta</taxon>
        <taxon>Embryophyta</taxon>
        <taxon>Tracheophyta</taxon>
        <taxon>Spermatophyta</taxon>
        <taxon>Magnoliopsida</taxon>
        <taxon>eudicotyledons</taxon>
        <taxon>Gunneridae</taxon>
        <taxon>Pentapetalae</taxon>
        <taxon>rosids</taxon>
        <taxon>malvids</taxon>
        <taxon>Sapindales</taxon>
        <taxon>Sapindaceae</taxon>
        <taxon>Hippocastanoideae</taxon>
        <taxon>Acereae</taxon>
        <taxon>Acer</taxon>
    </lineage>
</organism>
<evidence type="ECO:0000256" key="15">
    <source>
        <dbReference type="PROSITE-ProRule" id="PRU10141"/>
    </source>
</evidence>
<protein>
    <recommendedName>
        <fullName evidence="17">Protein kinase domain-containing protein</fullName>
    </recommendedName>
</protein>
<feature type="binding site" evidence="15">
    <location>
        <position position="76"/>
    </location>
    <ligand>
        <name>ATP</name>
        <dbReference type="ChEBI" id="CHEBI:30616"/>
    </ligand>
</feature>
<evidence type="ECO:0000256" key="4">
    <source>
        <dbReference type="ARBA" id="ARBA00022679"/>
    </source>
</evidence>
<comment type="caution">
    <text evidence="18">The sequence shown here is derived from an EMBL/GenBank/DDBJ whole genome shotgun (WGS) entry which is preliminary data.</text>
</comment>
<dbReference type="FunFam" id="3.30.200.20:FF:000421">
    <property type="entry name" value="Serine/threonine-protein kinase receptor"/>
    <property type="match status" value="1"/>
</dbReference>
<keyword evidence="5" id="KW-0812">Transmembrane</keyword>
<keyword evidence="14" id="KW-0325">Glycoprotein</keyword>
<evidence type="ECO:0000256" key="9">
    <source>
        <dbReference type="ARBA" id="ARBA00022777"/>
    </source>
</evidence>
<keyword evidence="19" id="KW-1185">Reference proteome</keyword>
<evidence type="ECO:0000256" key="13">
    <source>
        <dbReference type="ARBA" id="ARBA00023170"/>
    </source>
</evidence>
<dbReference type="InterPro" id="IPR017441">
    <property type="entry name" value="Protein_kinase_ATP_BS"/>
</dbReference>
<dbReference type="Gene3D" id="1.10.510.10">
    <property type="entry name" value="Transferase(Phosphotransferase) domain 1"/>
    <property type="match status" value="1"/>
</dbReference>
<dbReference type="PROSITE" id="PS50011">
    <property type="entry name" value="PROTEIN_KINASE_DOM"/>
    <property type="match status" value="1"/>
</dbReference>
<keyword evidence="10 15" id="KW-0067">ATP-binding</keyword>